<keyword evidence="3" id="KW-0645">Protease</keyword>
<reference evidence="6" key="1">
    <citation type="submission" date="2021-01" db="EMBL/GenBank/DDBJ databases">
        <title>Chromosome-level genome assembly of a human fungal pathogen reveals clustering of transcriptionally co-regulated genes.</title>
        <authorList>
            <person name="Voorhies M."/>
            <person name="Cohen S."/>
            <person name="Shea T.P."/>
            <person name="Petrus S."/>
            <person name="Munoz J.F."/>
            <person name="Poplawski S."/>
            <person name="Goldman W.E."/>
            <person name="Michael T."/>
            <person name="Cuomo C.A."/>
            <person name="Sil A."/>
            <person name="Beyhan S."/>
        </authorList>
    </citation>
    <scope>NUCLEOTIDE SEQUENCE</scope>
    <source>
        <strain evidence="6">WU24</strain>
    </source>
</reference>
<dbReference type="InterPro" id="IPR011659">
    <property type="entry name" value="WD40"/>
</dbReference>
<dbReference type="InterPro" id="IPR011042">
    <property type="entry name" value="6-blade_b-propeller_TolB-like"/>
</dbReference>
<dbReference type="PANTHER" id="PTHR42776">
    <property type="entry name" value="SERINE PEPTIDASE S9 FAMILY MEMBER"/>
    <property type="match status" value="1"/>
</dbReference>
<evidence type="ECO:0000256" key="1">
    <source>
        <dbReference type="ARBA" id="ARBA00010040"/>
    </source>
</evidence>
<evidence type="ECO:0000313" key="7">
    <source>
        <dbReference type="Proteomes" id="UP000663671"/>
    </source>
</evidence>
<evidence type="ECO:0000256" key="2">
    <source>
        <dbReference type="ARBA" id="ARBA00022801"/>
    </source>
</evidence>
<protein>
    <recommendedName>
        <fullName evidence="4">Dipeptidyl-peptidase V</fullName>
    </recommendedName>
</protein>
<dbReference type="VEuPathDB" id="FungiDB:I7I51_02021"/>
<dbReference type="Gene3D" id="2.120.10.30">
    <property type="entry name" value="TolB, C-terminal domain"/>
    <property type="match status" value="1"/>
</dbReference>
<feature type="domain" description="Peptidase S9 prolyl oligopeptidase catalytic" evidence="5">
    <location>
        <begin position="468"/>
        <end position="663"/>
    </location>
</feature>
<dbReference type="InterPro" id="IPR001375">
    <property type="entry name" value="Peptidase_S9_cat"/>
</dbReference>
<dbReference type="SUPFAM" id="SSF53474">
    <property type="entry name" value="alpha/beta-Hydrolases"/>
    <property type="match status" value="1"/>
</dbReference>
<evidence type="ECO:0000256" key="3">
    <source>
        <dbReference type="ARBA" id="ARBA00022825"/>
    </source>
</evidence>
<dbReference type="GO" id="GO:0006508">
    <property type="term" value="P:proteolysis"/>
    <property type="evidence" value="ECO:0007669"/>
    <property type="project" value="InterPro"/>
</dbReference>
<evidence type="ECO:0000256" key="4">
    <source>
        <dbReference type="ARBA" id="ARBA00032829"/>
    </source>
</evidence>
<keyword evidence="3" id="KW-0720">Serine protease</keyword>
<dbReference type="OrthoDB" id="43744at2759"/>
<evidence type="ECO:0000313" key="6">
    <source>
        <dbReference type="EMBL" id="QSS64945.1"/>
    </source>
</evidence>
<dbReference type="Proteomes" id="UP000663671">
    <property type="component" value="Chromosome 1"/>
</dbReference>
<gene>
    <name evidence="6" type="ORF">I7I51_02021</name>
</gene>
<dbReference type="Pfam" id="PF07676">
    <property type="entry name" value="PD40"/>
    <property type="match status" value="1"/>
</dbReference>
<name>A0A8A1MGC4_AJECA</name>
<accession>A0A8A1MGC4</accession>
<dbReference type="EMBL" id="CP069114">
    <property type="protein sequence ID" value="QSS64945.1"/>
    <property type="molecule type" value="Genomic_DNA"/>
</dbReference>
<sequence>MHCAVELWDLTSTGASVLNQCILLTNRDPNFLQSWIILRQESRAKLQLQIDASSLLVATHLPFSCTIVTILGFQITSQLHWESCTRSTIIWAPLPKKKTGAYFKNLIEPGFGKITLASDPVSSPDGKLVAFVGKTWRKLEGQPESRICLIEATAGAVLRIVGEDSQPAPYQNIQPQFSPDGTQISFLSNRGGKGGYRCYLLRGQNFGELAEVSDIETVSVEYARWHSDSAKLLLGIAGPRGSDEDIPSWTPEIQADSCDGTLRSLVVYDSVKEQNLHAIRFPQASVWEAGWCGPSHVVAVVSDGFSESAWYSCRVSVLDLFRGTERIIYIPPSPCQAGGVVSSKSGKYAAFTQALSNTRGKVVGIVMIVDVDSSEAWQLDVEGVDVTNISWLDESRLFYTGLKVVGEVDVVTKSTTELWTSESASYGAAPIASGSFAIITGSWMQYPQMSRENNRTETNEWPDIDISAFLTANGYALFRPNPRGSTGRGQDFVRQIYGNMGGVDCQDLLSGIEHLVGTGLAARSRIGVTGGSYGGFMTNWIVTQTDLFAAGVAVAPISDWVSLHGTLNIPRCDRILLDADPYCVGGEYQKRSPLMFAGRYRTPVLQIAGKDDPCAPPTQAMMYHRALVEKGVESACALYPTEGHRVRKFPAYVDYFARLGWFEQLMPVKMYPSGSCSDDQYFGNHPFPTVMSAVSSLVKTGRQSVE</sequence>
<keyword evidence="2" id="KW-0378">Hydrolase</keyword>
<evidence type="ECO:0000259" key="5">
    <source>
        <dbReference type="Pfam" id="PF00326"/>
    </source>
</evidence>
<dbReference type="GO" id="GO:0004252">
    <property type="term" value="F:serine-type endopeptidase activity"/>
    <property type="evidence" value="ECO:0007669"/>
    <property type="project" value="TreeGrafter"/>
</dbReference>
<dbReference type="InterPro" id="IPR029058">
    <property type="entry name" value="AB_hydrolase_fold"/>
</dbReference>
<dbReference type="PANTHER" id="PTHR42776:SF27">
    <property type="entry name" value="DIPEPTIDYL PEPTIDASE FAMILY MEMBER 6"/>
    <property type="match status" value="1"/>
</dbReference>
<organism evidence="6 7">
    <name type="scientific">Ajellomyces capsulatus</name>
    <name type="common">Darling's disease fungus</name>
    <name type="synonym">Histoplasma capsulatum</name>
    <dbReference type="NCBI Taxonomy" id="5037"/>
    <lineage>
        <taxon>Eukaryota</taxon>
        <taxon>Fungi</taxon>
        <taxon>Dikarya</taxon>
        <taxon>Ascomycota</taxon>
        <taxon>Pezizomycotina</taxon>
        <taxon>Eurotiomycetes</taxon>
        <taxon>Eurotiomycetidae</taxon>
        <taxon>Onygenales</taxon>
        <taxon>Ajellomycetaceae</taxon>
        <taxon>Histoplasma</taxon>
    </lineage>
</organism>
<dbReference type="Gene3D" id="3.40.50.1820">
    <property type="entry name" value="alpha/beta hydrolase"/>
    <property type="match status" value="1"/>
</dbReference>
<comment type="similarity">
    <text evidence="1">Belongs to the peptidase S9C family.</text>
</comment>
<proteinExistence type="inferred from homology"/>
<dbReference type="AlphaFoldDB" id="A0A8A1MGC4"/>
<dbReference type="SUPFAM" id="SSF82171">
    <property type="entry name" value="DPP6 N-terminal domain-like"/>
    <property type="match status" value="1"/>
</dbReference>
<dbReference type="Pfam" id="PF00326">
    <property type="entry name" value="Peptidase_S9"/>
    <property type="match status" value="1"/>
</dbReference>